<dbReference type="PANTHER" id="PTHR10963">
    <property type="entry name" value="GLYCOSYL HYDROLASE-RELATED"/>
    <property type="match status" value="1"/>
</dbReference>
<feature type="region of interest" description="Disordered" evidence="2">
    <location>
        <begin position="28"/>
        <end position="51"/>
    </location>
</feature>
<evidence type="ECO:0000256" key="2">
    <source>
        <dbReference type="SAM" id="MobiDB-lite"/>
    </source>
</evidence>
<evidence type="ECO:0000313" key="4">
    <source>
        <dbReference type="EMBL" id="EEV87307.1"/>
    </source>
</evidence>
<reference evidence="4 5" key="1">
    <citation type="submission" date="2009-08" db="EMBL/GenBank/DDBJ databases">
        <authorList>
            <person name="Qin X."/>
            <person name="Bachman B."/>
            <person name="Battles P."/>
            <person name="Bell A."/>
            <person name="Bess C."/>
            <person name="Bickham C."/>
            <person name="Chaboub L."/>
            <person name="Chen D."/>
            <person name="Coyle M."/>
            <person name="Deiros D.R."/>
            <person name="Dinh H."/>
            <person name="Forbes L."/>
            <person name="Fowler G."/>
            <person name="Francisco L."/>
            <person name="Fu Q."/>
            <person name="Gubbala S."/>
            <person name="Hale W."/>
            <person name="Han Y."/>
            <person name="Hemphill L."/>
            <person name="Highlander S.K."/>
            <person name="Hirani K."/>
            <person name="Hogues M."/>
            <person name="Jackson L."/>
            <person name="Jakkamsetti A."/>
            <person name="Javaid M."/>
            <person name="Jiang H."/>
            <person name="Korchina V."/>
            <person name="Kovar C."/>
            <person name="Lara F."/>
            <person name="Lee S."/>
            <person name="Mata R."/>
            <person name="Mathew T."/>
            <person name="Moen C."/>
            <person name="Morales K."/>
            <person name="Munidasa M."/>
            <person name="Nazareth L."/>
            <person name="Ngo R."/>
            <person name="Nguyen L."/>
            <person name="Okwuonu G."/>
            <person name="Ongeri F."/>
            <person name="Patil S."/>
            <person name="Petrosino J."/>
            <person name="Pham C."/>
            <person name="Pham P."/>
            <person name="Pu L.-L."/>
            <person name="Puazo M."/>
            <person name="Raj R."/>
            <person name="Reid J."/>
            <person name="Rouhana J."/>
            <person name="Saada N."/>
            <person name="Shang Y."/>
            <person name="Simmons D."/>
            <person name="Thornton R."/>
            <person name="Warren J."/>
            <person name="Weissenberger G."/>
            <person name="Zhang J."/>
            <person name="Zhang L."/>
            <person name="Zhou C."/>
            <person name="Zhu D."/>
            <person name="Muzny D."/>
            <person name="Worley K."/>
            <person name="Gibbs R."/>
        </authorList>
    </citation>
    <scope>NUCLEOTIDE SEQUENCE [LARGE SCALE GENOMIC DNA]</scope>
    <source>
        <strain evidence="5">ATCC 15826 / DSM 8339 / NCTC 10426 / 6573</strain>
    </source>
</reference>
<dbReference type="PROSITE" id="PS51762">
    <property type="entry name" value="GH16_2"/>
    <property type="match status" value="2"/>
</dbReference>
<feature type="non-terminal residue" evidence="4">
    <location>
        <position position="1"/>
    </location>
</feature>
<dbReference type="Pfam" id="PF00722">
    <property type="entry name" value="Glyco_hydro_16"/>
    <property type="match status" value="1"/>
</dbReference>
<dbReference type="CDD" id="cd08023">
    <property type="entry name" value="GH16_laminarinase_like"/>
    <property type="match status" value="1"/>
</dbReference>
<feature type="domain" description="GH16" evidence="3">
    <location>
        <begin position="101"/>
        <end position="410"/>
    </location>
</feature>
<dbReference type="InterPro" id="IPR050546">
    <property type="entry name" value="Glycosyl_Hydrlase_16"/>
</dbReference>
<dbReference type="PANTHER" id="PTHR10963:SF55">
    <property type="entry name" value="GLYCOSIDE HYDROLASE FAMILY 16 PROTEIN"/>
    <property type="match status" value="1"/>
</dbReference>
<dbReference type="Gene3D" id="2.60.40.2700">
    <property type="match status" value="5"/>
</dbReference>
<feature type="region of interest" description="Disordered" evidence="2">
    <location>
        <begin position="1371"/>
        <end position="1400"/>
    </location>
</feature>
<dbReference type="Pfam" id="PF12138">
    <property type="entry name" value="Spherulin4"/>
    <property type="match status" value="1"/>
</dbReference>
<sequence length="1670" mass="180730">GQPIDKANGSTYTLSKNDAGHKISVQATYKDNAGHDESPTSEVTDIPAPPPNQPGTVTITGEALVDKTLTATIDDKDGVDPAQAHYQWLVDGKAVDGATNATYKVRPEDAGKAISVHVEYTDNAAHDEKLDSSAADATVDHHSGYKLVWKDEFDGTTLNRDNWGYQTGGWNSSKVQNYYSDSDKNVSVSDGSLKITTHHESTPIKTGSGENEKSYDFSSGFVQTQGKQAWTYGYFEARLKMPNAENGSLWPAFWMSPDKAKYGGWPRSGEIDVLETRSYINNEDRDHDGQIKVAADAHWGTGYGKGNHRHKQGITYVDGSDEWHTYAVKWQEGKLEYYVDGRHYHTIDNFAAPNATDHPGPFNIPFYLRLNVAVGGDYMTGKYQDAHNSIDKFPATMEVDYVRVYQLDGTPPTPPQTNHAPTGSVTITGEAVVGKTLSASNDLADEDGLGNITYHWLADGKEIGTGASYTLTEAEKGKTITVKATYTDGKGTAEAVESRATDAVAEDTPPPAENHAPTGAVTVSGVVQVGETLVAGNNLADEDGMGQVSYQWLRDGQDISGATSDKYTLTDADAGHQISVRASYTDGASHAEQKVSFTTGNTAAAGSAPTYHDTSGQAEIEWAGVKWHVRDSDWNSGSPGSGNWSRGNTQIDGTDMHMSLTNPDGKTPIASEIISSNAMGYGTYETTFRADFSKFDPYTVFGFFTYEWSQTTVAGNREIDGIEVSRWGDPTLKGVFTYYPPSAADNGIKMRPGYTWAEDVKHVSMKLEWQPNKITWTLRNAENGEVLHQVESTRDIPDAANQQVHFNLWTYKPTDPPNEWWTAAPQKVTLGSFNYTPLAGGNNPPPANKEGTVTISGDAKVGGVLTATVTDGDGIQESAITYKWLRDGQPIASAEGKTYTLTADDAGHKITVQATYKDNANHDEKPSATQDIAQQQPPSSENHLGSVTVKGEAKVGSTMTAEINDQDGVPESGITWEWYGNDTLIPGANKATFEVTEAVNGMQLRAKAIYKDKLGHDENPISDLTPAVVPKDGGDHSGLFPPPAADAPRVNLSGAASVNEGSRADYTVSLDGGKALEQDVSVDVRIKHGTTDTNDANITWKIQRVVIPKGQTSATFHVDATADGQAEGKENYTVEIHNAVVGNVQPQSVPPFTGSVTAQSQIIPAYKYPTGAWETDTYWDTVHKLGGGKIPYTIINPASGAGEKVDPNYSKLVDDNIAAGIKNIGYIRTIYQTRPIEDVKAEVDRYIEFYGKDKVHGFFFDEVSSQSNAATAYMAELYKYVKSKGLEKTVIANPGTHITDDIAPYADIFVTTEVGANQYINGYEQPKSAFENDPKNASRIYHMIHDVPPEQYDRVLQLSRERNAGWVFITSDKQEDPLPSNQWKEHPEQDGNPYNHLPDNMESLSGRISNLPMPESPLNHDSGSIVSANIGNSSVTTEIIDTDSASGHMRAPEEAVIQHDDATAAQSAHHEQDDVAQQHSDDSGHNPLLGEELQHADLSGLLNLDSEAVLNYLGEHGVGLLAQAQAHNGLHSIEGSDAADTFITAHGNHQLSGGQGADTFAFLLDGHSSGDRIADFNIAEGDRIVFAGEHMKGAQISVSHEHGGTQVNVTDSAGNSHSVEIARSSGETLSDKDLLSHVEIRGPQGYHDTAYHGNVNQHLPEEEHHSGIVI</sequence>
<dbReference type="SUPFAM" id="SSF141072">
    <property type="entry name" value="CalX-like"/>
    <property type="match status" value="1"/>
</dbReference>
<dbReference type="Proteomes" id="UP000004870">
    <property type="component" value="Unassembled WGS sequence"/>
</dbReference>
<feature type="region of interest" description="Disordered" evidence="2">
    <location>
        <begin position="920"/>
        <end position="947"/>
    </location>
</feature>
<comment type="caution">
    <text evidence="4">The sequence shown here is derived from an EMBL/GenBank/DDBJ whole genome shotgun (WGS) entry which is preliminary data.</text>
</comment>
<proteinExistence type="inferred from homology"/>
<dbReference type="HOGENOM" id="CLU_241811_0_0_6"/>
<dbReference type="STRING" id="2718.CHUV0807_1584"/>
<comment type="similarity">
    <text evidence="1">Belongs to the glycosyl hydrolase 16 family.</text>
</comment>
<evidence type="ECO:0000313" key="5">
    <source>
        <dbReference type="Proteomes" id="UP000004870"/>
    </source>
</evidence>
<dbReference type="RefSeq" id="WP_004143536.1">
    <property type="nucleotide sequence ID" value="NZ_GG694032.1"/>
</dbReference>
<dbReference type="Gene3D" id="2.60.40.2030">
    <property type="match status" value="1"/>
</dbReference>
<feature type="compositionally biased region" description="Basic and acidic residues" evidence="2">
    <location>
        <begin position="1461"/>
        <end position="1473"/>
    </location>
</feature>
<keyword evidence="5" id="KW-1185">Reference proteome</keyword>
<evidence type="ECO:0000256" key="1">
    <source>
        <dbReference type="ARBA" id="ARBA00006865"/>
    </source>
</evidence>
<dbReference type="InterPro" id="IPR011049">
    <property type="entry name" value="Serralysin-like_metalloprot_C"/>
</dbReference>
<dbReference type="InterPro" id="IPR038081">
    <property type="entry name" value="CalX-like_sf"/>
</dbReference>
<dbReference type="OrthoDB" id="9809583at2"/>
<dbReference type="EMBL" id="ACKY01000141">
    <property type="protein sequence ID" value="EEV87307.1"/>
    <property type="molecule type" value="Genomic_DNA"/>
</dbReference>
<evidence type="ECO:0000259" key="3">
    <source>
        <dbReference type="PROSITE" id="PS51762"/>
    </source>
</evidence>
<feature type="region of interest" description="Disordered" evidence="2">
    <location>
        <begin position="1461"/>
        <end position="1489"/>
    </location>
</feature>
<dbReference type="InterPro" id="IPR000757">
    <property type="entry name" value="Beta-glucanase-like"/>
</dbReference>
<feature type="compositionally biased region" description="Polar residues" evidence="2">
    <location>
        <begin position="927"/>
        <end position="945"/>
    </location>
</feature>
<protein>
    <submittedName>
        <fullName evidence="4">Glycosyl hydrolase family 16</fullName>
    </submittedName>
</protein>
<name>C8NDJ5_CARH6</name>
<accession>C8NDJ5</accession>
<dbReference type="InterPro" id="IPR021986">
    <property type="entry name" value="Spherulin4"/>
</dbReference>
<keyword evidence="4" id="KW-0378">Hydrolase</keyword>
<dbReference type="Gene3D" id="2.60.120.200">
    <property type="match status" value="2"/>
</dbReference>
<dbReference type="GO" id="GO:0004553">
    <property type="term" value="F:hydrolase activity, hydrolyzing O-glycosyl compounds"/>
    <property type="evidence" value="ECO:0007669"/>
    <property type="project" value="InterPro"/>
</dbReference>
<feature type="region of interest" description="Disordered" evidence="2">
    <location>
        <begin position="1"/>
        <end position="20"/>
    </location>
</feature>
<dbReference type="SUPFAM" id="SSF51120">
    <property type="entry name" value="beta-Roll"/>
    <property type="match status" value="1"/>
</dbReference>
<dbReference type="SUPFAM" id="SSF49899">
    <property type="entry name" value="Concanavalin A-like lectins/glucanases"/>
    <property type="match status" value="2"/>
</dbReference>
<dbReference type="InterPro" id="IPR013320">
    <property type="entry name" value="ConA-like_dom_sf"/>
</dbReference>
<dbReference type="GO" id="GO:0005975">
    <property type="term" value="P:carbohydrate metabolic process"/>
    <property type="evidence" value="ECO:0007669"/>
    <property type="project" value="InterPro"/>
</dbReference>
<feature type="domain" description="GH16" evidence="3">
    <location>
        <begin position="620"/>
        <end position="839"/>
    </location>
</feature>
<gene>
    <name evidence="4" type="ORF">HMPREF0198_2573</name>
</gene>
<feature type="region of interest" description="Disordered" evidence="2">
    <location>
        <begin position="1016"/>
        <end position="1048"/>
    </location>
</feature>
<organism evidence="4 5">
    <name type="scientific">Cardiobacterium hominis (strain ATCC 15826 / DSM 8339 / NCTC 10426 / 6573)</name>
    <dbReference type="NCBI Taxonomy" id="638300"/>
    <lineage>
        <taxon>Bacteria</taxon>
        <taxon>Pseudomonadati</taxon>
        <taxon>Pseudomonadota</taxon>
        <taxon>Gammaproteobacteria</taxon>
        <taxon>Cardiobacteriales</taxon>
        <taxon>Cardiobacteriaceae</taxon>
        <taxon>Cardiobacterium</taxon>
    </lineage>
</organism>